<comment type="caution">
    <text evidence="1">The sequence shown here is derived from an EMBL/GenBank/DDBJ whole genome shotgun (WGS) entry which is preliminary data.</text>
</comment>
<keyword evidence="2" id="KW-1185">Reference proteome</keyword>
<evidence type="ECO:0000313" key="2">
    <source>
        <dbReference type="Proteomes" id="UP001060085"/>
    </source>
</evidence>
<dbReference type="Proteomes" id="UP001060085">
    <property type="component" value="Linkage Group LG03"/>
</dbReference>
<reference evidence="2" key="1">
    <citation type="journal article" date="2023" name="Nat. Plants">
        <title>Single-cell RNA sequencing provides a high-resolution roadmap for understanding the multicellular compartmentation of specialized metabolism.</title>
        <authorList>
            <person name="Sun S."/>
            <person name="Shen X."/>
            <person name="Li Y."/>
            <person name="Li Y."/>
            <person name="Wang S."/>
            <person name="Li R."/>
            <person name="Zhang H."/>
            <person name="Shen G."/>
            <person name="Guo B."/>
            <person name="Wei J."/>
            <person name="Xu J."/>
            <person name="St-Pierre B."/>
            <person name="Chen S."/>
            <person name="Sun C."/>
        </authorList>
    </citation>
    <scope>NUCLEOTIDE SEQUENCE [LARGE SCALE GENOMIC DNA]</scope>
</reference>
<organism evidence="1 2">
    <name type="scientific">Catharanthus roseus</name>
    <name type="common">Madagascar periwinkle</name>
    <name type="synonym">Vinca rosea</name>
    <dbReference type="NCBI Taxonomy" id="4058"/>
    <lineage>
        <taxon>Eukaryota</taxon>
        <taxon>Viridiplantae</taxon>
        <taxon>Streptophyta</taxon>
        <taxon>Embryophyta</taxon>
        <taxon>Tracheophyta</taxon>
        <taxon>Spermatophyta</taxon>
        <taxon>Magnoliopsida</taxon>
        <taxon>eudicotyledons</taxon>
        <taxon>Gunneridae</taxon>
        <taxon>Pentapetalae</taxon>
        <taxon>asterids</taxon>
        <taxon>lamiids</taxon>
        <taxon>Gentianales</taxon>
        <taxon>Apocynaceae</taxon>
        <taxon>Rauvolfioideae</taxon>
        <taxon>Vinceae</taxon>
        <taxon>Catharanthinae</taxon>
        <taxon>Catharanthus</taxon>
    </lineage>
</organism>
<protein>
    <submittedName>
        <fullName evidence="1">Uncharacterized protein</fullName>
    </submittedName>
</protein>
<evidence type="ECO:0000313" key="1">
    <source>
        <dbReference type="EMBL" id="KAI5671215.1"/>
    </source>
</evidence>
<sequence>MESQEILEDDGNFSGNVNGLNGDCLVDKEGCAEKGNEDWGDELLVNLETYFDDINDRLTISRMVSYSVTKGMVNAVEEEAAEKIAAKELEVANLKESLKFYNVGLDKFDCLGSSMDKNELDGKDCDKHLNFEEACLKHDIMMESLKGMRNVADEQLRRLKNGVHSARASSIRRSNSGSELVGLGGILLDKDSKSWVHVERMLDSLKVTVDDICSKARSMLLLSKSSLCDWYQERDLQSQLEAMVMQSMIQSIQEEFEQKLWDQSSQLYSSQTVKWIDMLNQISSLRMELDAIFKSISNGGQLAAHGSHDADHFHRKLLSNHVGSSSTLWEGNGNAEASDTDVPESYDAAQLRHLTKEGLVAYFNNIITKMRRNHESTVHELTEEYFSLKREYLKERGSSLPHKKDKEFDVLRKKIPDVILKLDNILIEKEKLPDTKDAENLSNLKDRLDNLLSENHQLRDSLKDKKNQLKCMSSQLSDAAEKMLQHSATEANMLKLVGKLNSDLEDAYIEAAIKEDVQKSVLVGLIGDLRCDTEELDLEILLKQEIYDTLFCGAATDHEAAANGKIEDPDVESLITQDLCNIIFKETLKDACRENNALREKYLSEKQKHTSLEAKALEKENELKAEAEQNERLKQELSVLAKSLVEKEKVATDISAALTKEREQFELASQELDSLREEANQQKILASERGKELNLVSGQLAVALEEIESDRVKIQKLNQKLEQALKGLEDASEQKRMVVALTQEKHDYMQLAEVKEKELKMQIEALMTNVQGLSKMLADFEFKISGKIKANKLRIEDSFSELSSLLKKAKLLRRTRLMYKQKLERRCSDLQMAEAEVDLLGDEVDTLLNLLEKIYIGLDHYSSVLQHYPGIMEILKLIRVELSGESTKPV</sequence>
<dbReference type="EMBL" id="CM044703">
    <property type="protein sequence ID" value="KAI5671215.1"/>
    <property type="molecule type" value="Genomic_DNA"/>
</dbReference>
<accession>A0ACC0BF08</accession>
<proteinExistence type="predicted"/>
<gene>
    <name evidence="1" type="ORF">M9H77_11579</name>
</gene>
<name>A0ACC0BF08_CATRO</name>